<dbReference type="RefSeq" id="WP_145363914.1">
    <property type="nucleotide sequence ID" value="NZ_CP036268.1"/>
</dbReference>
<keyword evidence="5" id="KW-0413">Isomerase</keyword>
<dbReference type="Pfam" id="PF00300">
    <property type="entry name" value="His_Phos_1"/>
    <property type="match status" value="1"/>
</dbReference>
<dbReference type="PANTHER" id="PTHR11931">
    <property type="entry name" value="PHOSPHOGLYCERATE MUTASE"/>
    <property type="match status" value="1"/>
</dbReference>
<keyword evidence="7" id="KW-0378">Hydrolase</keyword>
<organism evidence="7 8">
    <name type="scientific">Stratiformator vulcanicus</name>
    <dbReference type="NCBI Taxonomy" id="2527980"/>
    <lineage>
        <taxon>Bacteria</taxon>
        <taxon>Pseudomonadati</taxon>
        <taxon>Planctomycetota</taxon>
        <taxon>Planctomycetia</taxon>
        <taxon>Planctomycetales</taxon>
        <taxon>Planctomycetaceae</taxon>
        <taxon>Stratiformator</taxon>
    </lineage>
</organism>
<dbReference type="InterPro" id="IPR013078">
    <property type="entry name" value="His_Pase_superF_clade-1"/>
</dbReference>
<feature type="region of interest" description="Disordered" evidence="6">
    <location>
        <begin position="207"/>
        <end position="244"/>
    </location>
</feature>
<evidence type="ECO:0000256" key="2">
    <source>
        <dbReference type="ARBA" id="ARBA00012028"/>
    </source>
</evidence>
<dbReference type="EMBL" id="CP036268">
    <property type="protein sequence ID" value="QDT37827.1"/>
    <property type="molecule type" value="Genomic_DNA"/>
</dbReference>
<evidence type="ECO:0000313" key="8">
    <source>
        <dbReference type="Proteomes" id="UP000317318"/>
    </source>
</evidence>
<dbReference type="AlphaFoldDB" id="A0A517R1R1"/>
<dbReference type="GO" id="GO:0004619">
    <property type="term" value="F:phosphoglycerate mutase activity"/>
    <property type="evidence" value="ECO:0007669"/>
    <property type="project" value="UniProtKB-EC"/>
</dbReference>
<dbReference type="Gene3D" id="3.40.50.1240">
    <property type="entry name" value="Phosphoglycerate mutase-like"/>
    <property type="match status" value="1"/>
</dbReference>
<gene>
    <name evidence="7" type="primary">pspA_2</name>
    <name evidence="7" type="ORF">Pan189_22090</name>
</gene>
<dbReference type="OrthoDB" id="9781415at2"/>
<dbReference type="GO" id="GO:0016787">
    <property type="term" value="F:hydrolase activity"/>
    <property type="evidence" value="ECO:0007669"/>
    <property type="project" value="UniProtKB-KW"/>
</dbReference>
<evidence type="ECO:0000256" key="6">
    <source>
        <dbReference type="SAM" id="MobiDB-lite"/>
    </source>
</evidence>
<protein>
    <recommendedName>
        <fullName evidence="2">phosphoglycerate mutase (2,3-diphosphoglycerate-dependent)</fullName>
        <ecNumber evidence="2">5.4.2.11</ecNumber>
    </recommendedName>
</protein>
<name>A0A517R1R1_9PLAN</name>
<feature type="compositionally biased region" description="Basic and acidic residues" evidence="6">
    <location>
        <begin position="211"/>
        <end position="234"/>
    </location>
</feature>
<evidence type="ECO:0000256" key="4">
    <source>
        <dbReference type="ARBA" id="ARBA00023152"/>
    </source>
</evidence>
<keyword evidence="3" id="KW-0312">Gluconeogenesis</keyword>
<keyword evidence="4" id="KW-0324">Glycolysis</keyword>
<proteinExistence type="inferred from homology"/>
<dbReference type="SUPFAM" id="SSF53254">
    <property type="entry name" value="Phosphoglycerate mutase-like"/>
    <property type="match status" value="1"/>
</dbReference>
<dbReference type="EC" id="5.4.2.11" evidence="2"/>
<evidence type="ECO:0000256" key="5">
    <source>
        <dbReference type="ARBA" id="ARBA00023235"/>
    </source>
</evidence>
<dbReference type="InterPro" id="IPR029033">
    <property type="entry name" value="His_PPase_superfam"/>
</dbReference>
<dbReference type="InterPro" id="IPR005952">
    <property type="entry name" value="Phosphogly_mut1"/>
</dbReference>
<dbReference type="Proteomes" id="UP000317318">
    <property type="component" value="Chromosome"/>
</dbReference>
<dbReference type="KEGG" id="svp:Pan189_22090"/>
<evidence type="ECO:0000313" key="7">
    <source>
        <dbReference type="EMBL" id="QDT37827.1"/>
    </source>
</evidence>
<evidence type="ECO:0000256" key="3">
    <source>
        <dbReference type="ARBA" id="ARBA00022432"/>
    </source>
</evidence>
<sequence>MCQHLVLIRPPATDFDDQNRIQGRLDLPLSDHGSASVMDCVEALRDANLNMILCDPGEPAFSTAQEIGDELDVPVKAKEELRNLDQGLWQGLKLEEIRKKYPKLIRQWQESPEAVCPPQGEPVGDALERVRKVLKRPLKKSGRIGIVAAEPLASLIASVACGTEIEFRGPVCSSTGSPVEPLFLNGHSTKRPAEPAVAVASQAVLTSNGEPHSDGGGGHEESRFDGSTEGHRLAEMMPAEDDAK</sequence>
<accession>A0A517R1R1</accession>
<dbReference type="GO" id="GO:0006094">
    <property type="term" value="P:gluconeogenesis"/>
    <property type="evidence" value="ECO:0007669"/>
    <property type="project" value="UniProtKB-KW"/>
</dbReference>
<keyword evidence="8" id="KW-1185">Reference proteome</keyword>
<evidence type="ECO:0000256" key="1">
    <source>
        <dbReference type="ARBA" id="ARBA00006717"/>
    </source>
</evidence>
<comment type="similarity">
    <text evidence="1">Belongs to the phosphoglycerate mutase family. BPG-dependent PGAM subfamily.</text>
</comment>
<dbReference type="GO" id="GO:0006096">
    <property type="term" value="P:glycolytic process"/>
    <property type="evidence" value="ECO:0007669"/>
    <property type="project" value="UniProtKB-KW"/>
</dbReference>
<reference evidence="7 8" key="1">
    <citation type="submission" date="2019-02" db="EMBL/GenBank/DDBJ databases">
        <title>Deep-cultivation of Planctomycetes and their phenomic and genomic characterization uncovers novel biology.</title>
        <authorList>
            <person name="Wiegand S."/>
            <person name="Jogler M."/>
            <person name="Boedeker C."/>
            <person name="Pinto D."/>
            <person name="Vollmers J."/>
            <person name="Rivas-Marin E."/>
            <person name="Kohn T."/>
            <person name="Peeters S.H."/>
            <person name="Heuer A."/>
            <person name="Rast P."/>
            <person name="Oberbeckmann S."/>
            <person name="Bunk B."/>
            <person name="Jeske O."/>
            <person name="Meyerdierks A."/>
            <person name="Storesund J.E."/>
            <person name="Kallscheuer N."/>
            <person name="Luecker S."/>
            <person name="Lage O.M."/>
            <person name="Pohl T."/>
            <person name="Merkel B.J."/>
            <person name="Hornburger P."/>
            <person name="Mueller R.-W."/>
            <person name="Bruemmer F."/>
            <person name="Labrenz M."/>
            <person name="Spormann A.M."/>
            <person name="Op den Camp H."/>
            <person name="Overmann J."/>
            <person name="Amann R."/>
            <person name="Jetten M.S.M."/>
            <person name="Mascher T."/>
            <person name="Medema M.H."/>
            <person name="Devos D.P."/>
            <person name="Kaster A.-K."/>
            <person name="Ovreas L."/>
            <person name="Rohde M."/>
            <person name="Galperin M.Y."/>
            <person name="Jogler C."/>
        </authorList>
    </citation>
    <scope>NUCLEOTIDE SEQUENCE [LARGE SCALE GENOMIC DNA]</scope>
    <source>
        <strain evidence="7 8">Pan189</strain>
    </source>
</reference>